<name>A0AAW0U2F5_SCYPA</name>
<proteinExistence type="predicted"/>
<keyword evidence="3" id="KW-1185">Reference proteome</keyword>
<sequence length="142" mass="16278">MVESLEDPRFPPIRKRANSTESDPKNTFSRIKCYNYGEGHLRSRYPKNPRAFKDRADPSPKHRIWFCMNDRPPLNYTDAVTINGSWFSTIIRNSGYNCVIFSEEAVPEADVSSCPKASTSTFAEEREHLSPRGCQWNLTLSS</sequence>
<dbReference type="EMBL" id="JARAKH010000019">
    <property type="protein sequence ID" value="KAK8394249.1"/>
    <property type="molecule type" value="Genomic_DNA"/>
</dbReference>
<protein>
    <submittedName>
        <fullName evidence="2">Uncharacterized protein</fullName>
    </submittedName>
</protein>
<evidence type="ECO:0000313" key="2">
    <source>
        <dbReference type="EMBL" id="KAK8394249.1"/>
    </source>
</evidence>
<dbReference type="AlphaFoldDB" id="A0AAW0U2F5"/>
<accession>A0AAW0U2F5</accession>
<gene>
    <name evidence="2" type="ORF">O3P69_006440</name>
</gene>
<comment type="caution">
    <text evidence="2">The sequence shown here is derived from an EMBL/GenBank/DDBJ whole genome shotgun (WGS) entry which is preliminary data.</text>
</comment>
<reference evidence="2 3" key="1">
    <citation type="submission" date="2023-03" db="EMBL/GenBank/DDBJ databases">
        <title>High-quality genome of Scylla paramamosain provides insights in environmental adaptation.</title>
        <authorList>
            <person name="Zhang L."/>
        </authorList>
    </citation>
    <scope>NUCLEOTIDE SEQUENCE [LARGE SCALE GENOMIC DNA]</scope>
    <source>
        <strain evidence="2">LZ_2023a</strain>
        <tissue evidence="2">Muscle</tissue>
    </source>
</reference>
<organism evidence="2 3">
    <name type="scientific">Scylla paramamosain</name>
    <name type="common">Mud crab</name>
    <dbReference type="NCBI Taxonomy" id="85552"/>
    <lineage>
        <taxon>Eukaryota</taxon>
        <taxon>Metazoa</taxon>
        <taxon>Ecdysozoa</taxon>
        <taxon>Arthropoda</taxon>
        <taxon>Crustacea</taxon>
        <taxon>Multicrustacea</taxon>
        <taxon>Malacostraca</taxon>
        <taxon>Eumalacostraca</taxon>
        <taxon>Eucarida</taxon>
        <taxon>Decapoda</taxon>
        <taxon>Pleocyemata</taxon>
        <taxon>Brachyura</taxon>
        <taxon>Eubrachyura</taxon>
        <taxon>Portunoidea</taxon>
        <taxon>Portunidae</taxon>
        <taxon>Portuninae</taxon>
        <taxon>Scylla</taxon>
    </lineage>
</organism>
<evidence type="ECO:0000313" key="3">
    <source>
        <dbReference type="Proteomes" id="UP001487740"/>
    </source>
</evidence>
<evidence type="ECO:0000256" key="1">
    <source>
        <dbReference type="SAM" id="MobiDB-lite"/>
    </source>
</evidence>
<dbReference type="Proteomes" id="UP001487740">
    <property type="component" value="Unassembled WGS sequence"/>
</dbReference>
<feature type="region of interest" description="Disordered" evidence="1">
    <location>
        <begin position="1"/>
        <end position="27"/>
    </location>
</feature>